<comment type="caution">
    <text evidence="1">The sequence shown here is derived from an EMBL/GenBank/DDBJ whole genome shotgun (WGS) entry which is preliminary data.</text>
</comment>
<gene>
    <name evidence="1" type="ORF">GETHPA_08810</name>
</gene>
<dbReference type="RefSeq" id="WP_285723345.1">
    <property type="nucleotide sequence ID" value="NZ_BSDD01000001.1"/>
</dbReference>
<proteinExistence type="predicted"/>
<evidence type="ECO:0000313" key="2">
    <source>
        <dbReference type="Proteomes" id="UP001165089"/>
    </source>
</evidence>
<sequence length="190" mass="20162">MDILTLELRDVTVFQALVELRSLLAEHPGEALRIVGQDETLRVNVAGFLERQGLRPRATSRGGTWELELAAGRRPAPTPSSLAAGPAPRPVLLLRSAFAPGDRALGRRLLLETLAYLEPGTPWLCLAHQALELLEDPVAVEVLAGVQARGIPVHVSLASLAQGEADPGTFAVVPDAGWQGLLARGGLNVL</sequence>
<name>A0ABQ5Q3Z8_9BACT</name>
<dbReference type="Proteomes" id="UP001165089">
    <property type="component" value="Unassembled WGS sequence"/>
</dbReference>
<organism evidence="1 2">
    <name type="scientific">Geothrix rubra</name>
    <dbReference type="NCBI Taxonomy" id="2927977"/>
    <lineage>
        <taxon>Bacteria</taxon>
        <taxon>Pseudomonadati</taxon>
        <taxon>Acidobacteriota</taxon>
        <taxon>Holophagae</taxon>
        <taxon>Holophagales</taxon>
        <taxon>Holophagaceae</taxon>
        <taxon>Geothrix</taxon>
    </lineage>
</organism>
<evidence type="ECO:0000313" key="1">
    <source>
        <dbReference type="EMBL" id="GLH69348.1"/>
    </source>
</evidence>
<keyword evidence="2" id="KW-1185">Reference proteome</keyword>
<evidence type="ECO:0008006" key="3">
    <source>
        <dbReference type="Google" id="ProtNLM"/>
    </source>
</evidence>
<reference evidence="1 2" key="1">
    <citation type="journal article" date="2023" name="Antonie Van Leeuwenhoek">
        <title>Mesoterricola silvestris gen. nov., sp. nov., Mesoterricola sediminis sp. nov., Geothrix oryzae sp. nov., Geothrix edaphica sp. nov., Geothrix rubra sp. nov., and Geothrix limicola sp. nov., six novel members of Acidobacteriota isolated from soils.</title>
        <authorList>
            <person name="Itoh H."/>
            <person name="Sugisawa Y."/>
            <person name="Mise K."/>
            <person name="Xu Z."/>
            <person name="Kuniyasu M."/>
            <person name="Ushijima N."/>
            <person name="Kawano K."/>
            <person name="Kobayashi E."/>
            <person name="Shiratori Y."/>
            <person name="Masuda Y."/>
            <person name="Senoo K."/>
        </authorList>
    </citation>
    <scope>NUCLEOTIDE SEQUENCE [LARGE SCALE GENOMIC DNA]</scope>
    <source>
        <strain evidence="1 2">Red803</strain>
    </source>
</reference>
<accession>A0ABQ5Q3Z8</accession>
<dbReference type="EMBL" id="BSDD01000001">
    <property type="protein sequence ID" value="GLH69348.1"/>
    <property type="molecule type" value="Genomic_DNA"/>
</dbReference>
<protein>
    <recommendedName>
        <fullName evidence="3">DUF2249 domain-containing protein</fullName>
    </recommendedName>
</protein>